<dbReference type="InterPro" id="IPR013767">
    <property type="entry name" value="PAS_fold"/>
</dbReference>
<dbReference type="Proteomes" id="UP000002774">
    <property type="component" value="Chromosome"/>
</dbReference>
<dbReference type="PANTHER" id="PTHR43047:SF72">
    <property type="entry name" value="OSMOSENSING HISTIDINE PROTEIN KINASE SLN1"/>
    <property type="match status" value="1"/>
</dbReference>
<evidence type="ECO:0000259" key="11">
    <source>
        <dbReference type="PROSITE" id="PS50112"/>
    </source>
</evidence>
<evidence type="ECO:0000256" key="9">
    <source>
        <dbReference type="ARBA" id="ARBA00070616"/>
    </source>
</evidence>
<dbReference type="InterPro" id="IPR000014">
    <property type="entry name" value="PAS"/>
</dbReference>
<dbReference type="SUPFAM" id="SSF47384">
    <property type="entry name" value="Homodimeric domain of signal transducing histidine kinase"/>
    <property type="match status" value="1"/>
</dbReference>
<feature type="domain" description="PAS" evidence="11">
    <location>
        <begin position="14"/>
        <end position="69"/>
    </location>
</feature>
<dbReference type="SMART" id="SM00387">
    <property type="entry name" value="HATPase_c"/>
    <property type="match status" value="1"/>
</dbReference>
<dbReference type="PROSITE" id="PS50112">
    <property type="entry name" value="PAS"/>
    <property type="match status" value="1"/>
</dbReference>
<evidence type="ECO:0000256" key="3">
    <source>
        <dbReference type="ARBA" id="ARBA00022553"/>
    </source>
</evidence>
<dbReference type="PRINTS" id="PR00344">
    <property type="entry name" value="BCTRLSENSOR"/>
</dbReference>
<dbReference type="Gene3D" id="1.10.287.130">
    <property type="match status" value="1"/>
</dbReference>
<dbReference type="EMBL" id="CM001403">
    <property type="protein sequence ID" value="EHQ27711.1"/>
    <property type="molecule type" value="Genomic_DNA"/>
</dbReference>
<dbReference type="PROSITE" id="PS50109">
    <property type="entry name" value="HIS_KIN"/>
    <property type="match status" value="1"/>
</dbReference>
<dbReference type="GO" id="GO:0005524">
    <property type="term" value="F:ATP binding"/>
    <property type="evidence" value="ECO:0007669"/>
    <property type="project" value="UniProtKB-KW"/>
</dbReference>
<evidence type="ECO:0000313" key="14">
    <source>
        <dbReference type="Proteomes" id="UP000002774"/>
    </source>
</evidence>
<dbReference type="InterPro" id="IPR003661">
    <property type="entry name" value="HisK_dim/P_dom"/>
</dbReference>
<comment type="function">
    <text evidence="8">Putative oxygen sensor; modulates the activity of FixJ, a transcriptional activator of nitrogen fixation fixK gene. FixL probably acts as a kinase that phosphorylates FixJ.</text>
</comment>
<dbReference type="InterPro" id="IPR036890">
    <property type="entry name" value="HATPase_C_sf"/>
</dbReference>
<dbReference type="InterPro" id="IPR035965">
    <property type="entry name" value="PAS-like_dom_sf"/>
</dbReference>
<dbReference type="STRING" id="714943.Mucpa_3613"/>
<dbReference type="SUPFAM" id="SSF55874">
    <property type="entry name" value="ATPase domain of HSP90 chaperone/DNA topoisomerase II/histidine kinase"/>
    <property type="match status" value="1"/>
</dbReference>
<reference evidence="13" key="1">
    <citation type="submission" date="2011-09" db="EMBL/GenBank/DDBJ databases">
        <title>The permanent draft genome of Mucilaginibacter paludis DSM 18603.</title>
        <authorList>
            <consortium name="US DOE Joint Genome Institute (JGI-PGF)"/>
            <person name="Lucas S."/>
            <person name="Han J."/>
            <person name="Lapidus A."/>
            <person name="Bruce D."/>
            <person name="Goodwin L."/>
            <person name="Pitluck S."/>
            <person name="Peters L."/>
            <person name="Kyrpides N."/>
            <person name="Mavromatis K."/>
            <person name="Ivanova N."/>
            <person name="Mikhailova N."/>
            <person name="Held B."/>
            <person name="Detter J.C."/>
            <person name="Tapia R."/>
            <person name="Han C."/>
            <person name="Land M."/>
            <person name="Hauser L."/>
            <person name="Markowitz V."/>
            <person name="Cheng J.-F."/>
            <person name="Hugenholtz P."/>
            <person name="Woyke T."/>
            <person name="Wu D."/>
            <person name="Tindall B."/>
            <person name="Brambilla E."/>
            <person name="Klenk H.-P."/>
            <person name="Eisen J.A."/>
        </authorList>
    </citation>
    <scope>NUCLEOTIDE SEQUENCE [LARGE SCALE GENOMIC DNA]</scope>
    <source>
        <strain evidence="13">DSM 18603</strain>
    </source>
</reference>
<sequence length="425" mass="47577">MVSQHSNLTPIMKDAALFKAVIENVVDGIVVINKNGLIRCVNPSACLLFGYTSDELCGKNVSMLMQAPEGARHAGYVERYELTGQAAIIGKGREVKAVKKGGIVFPARLAVGEASHEDQQVYIGIIHDLSLEKEAEEKLQKYTNKLEAVVEERTGFLKNIVHTLEQAKDEVNISLQKEREVNRLKTRFVSMASHEFRTPLSGIQLSASLIEYYYNRQDKQKVLSHLKKIKVSVGELTAILDDFLSVEKIEAGKLKSCFKEFDIREMCLEVMAEVGTQSKPKQKIRYKHKGDTTTVSLDCTLLRHCLINLLTNAIKYSGEDAFIHIETIINSKMYHLRVRDNGIGIPANDQANLFEAFFRAQNTTGIQGTGLGLNIVKRYADMMNGFVRFESVENQGSVFTISFPIAKKKANYSRVCVCDEDHSSC</sequence>
<keyword evidence="5" id="KW-0547">Nucleotide-binding</keyword>
<dbReference type="Gene3D" id="3.30.450.20">
    <property type="entry name" value="PAS domain"/>
    <property type="match status" value="1"/>
</dbReference>
<evidence type="ECO:0000256" key="1">
    <source>
        <dbReference type="ARBA" id="ARBA00000085"/>
    </source>
</evidence>
<dbReference type="GO" id="GO:0000155">
    <property type="term" value="F:phosphorelay sensor kinase activity"/>
    <property type="evidence" value="ECO:0007669"/>
    <property type="project" value="InterPro"/>
</dbReference>
<dbReference type="eggNOG" id="COG2205">
    <property type="taxonomic scope" value="Bacteria"/>
</dbReference>
<dbReference type="EC" id="2.7.13.3" evidence="2"/>
<keyword evidence="3" id="KW-0597">Phosphoprotein</keyword>
<feature type="domain" description="Histidine kinase" evidence="10">
    <location>
        <begin position="191"/>
        <end position="407"/>
    </location>
</feature>
<protein>
    <recommendedName>
        <fullName evidence="9">Sensor protein FixL</fullName>
        <ecNumber evidence="2">2.7.13.3</ecNumber>
    </recommendedName>
</protein>
<dbReference type="SMART" id="SM00091">
    <property type="entry name" value="PAS"/>
    <property type="match status" value="1"/>
</dbReference>
<evidence type="ECO:0000256" key="7">
    <source>
        <dbReference type="ARBA" id="ARBA00022840"/>
    </source>
</evidence>
<dbReference type="Pfam" id="PF00989">
    <property type="entry name" value="PAS"/>
    <property type="match status" value="1"/>
</dbReference>
<dbReference type="FunFam" id="3.30.450.20:FF:000060">
    <property type="entry name" value="Sensor protein FixL"/>
    <property type="match status" value="1"/>
</dbReference>
<dbReference type="AlphaFoldDB" id="H1YJ16"/>
<evidence type="ECO:0000313" key="13">
    <source>
        <dbReference type="EMBL" id="EHQ27711.1"/>
    </source>
</evidence>
<dbReference type="GO" id="GO:0006355">
    <property type="term" value="P:regulation of DNA-templated transcription"/>
    <property type="evidence" value="ECO:0007669"/>
    <property type="project" value="InterPro"/>
</dbReference>
<evidence type="ECO:0000256" key="8">
    <source>
        <dbReference type="ARBA" id="ARBA00059827"/>
    </source>
</evidence>
<accession>H1YJ16</accession>
<evidence type="ECO:0000259" key="12">
    <source>
        <dbReference type="PROSITE" id="PS50113"/>
    </source>
</evidence>
<keyword evidence="7" id="KW-0067">ATP-binding</keyword>
<dbReference type="GO" id="GO:0005886">
    <property type="term" value="C:plasma membrane"/>
    <property type="evidence" value="ECO:0007669"/>
    <property type="project" value="TreeGrafter"/>
</dbReference>
<dbReference type="CDD" id="cd00130">
    <property type="entry name" value="PAS"/>
    <property type="match status" value="1"/>
</dbReference>
<evidence type="ECO:0000256" key="4">
    <source>
        <dbReference type="ARBA" id="ARBA00022679"/>
    </source>
</evidence>
<evidence type="ECO:0000259" key="10">
    <source>
        <dbReference type="PROSITE" id="PS50109"/>
    </source>
</evidence>
<proteinExistence type="predicted"/>
<dbReference type="InterPro" id="IPR004358">
    <property type="entry name" value="Sig_transdc_His_kin-like_C"/>
</dbReference>
<keyword evidence="4" id="KW-0808">Transferase</keyword>
<evidence type="ECO:0000256" key="6">
    <source>
        <dbReference type="ARBA" id="ARBA00022777"/>
    </source>
</evidence>
<dbReference type="NCBIfam" id="TIGR00229">
    <property type="entry name" value="sensory_box"/>
    <property type="match status" value="1"/>
</dbReference>
<comment type="catalytic activity">
    <reaction evidence="1">
        <text>ATP + protein L-histidine = ADP + protein N-phospho-L-histidine.</text>
        <dbReference type="EC" id="2.7.13.3"/>
    </reaction>
</comment>
<dbReference type="InterPro" id="IPR003594">
    <property type="entry name" value="HATPase_dom"/>
</dbReference>
<dbReference type="CDD" id="cd00082">
    <property type="entry name" value="HisKA"/>
    <property type="match status" value="1"/>
</dbReference>
<dbReference type="InterPro" id="IPR005467">
    <property type="entry name" value="His_kinase_dom"/>
</dbReference>
<dbReference type="InterPro" id="IPR000700">
    <property type="entry name" value="PAS-assoc_C"/>
</dbReference>
<organism evidence="13 14">
    <name type="scientific">Mucilaginibacter paludis DSM 18603</name>
    <dbReference type="NCBI Taxonomy" id="714943"/>
    <lineage>
        <taxon>Bacteria</taxon>
        <taxon>Pseudomonadati</taxon>
        <taxon>Bacteroidota</taxon>
        <taxon>Sphingobacteriia</taxon>
        <taxon>Sphingobacteriales</taxon>
        <taxon>Sphingobacteriaceae</taxon>
        <taxon>Mucilaginibacter</taxon>
    </lineage>
</organism>
<keyword evidence="6 13" id="KW-0418">Kinase</keyword>
<dbReference type="Gene3D" id="3.30.565.10">
    <property type="entry name" value="Histidine kinase-like ATPase, C-terminal domain"/>
    <property type="match status" value="1"/>
</dbReference>
<dbReference type="HOGENOM" id="CLU_000445_89_2_10"/>
<name>H1YJ16_9SPHI</name>
<dbReference type="CDD" id="cd00075">
    <property type="entry name" value="HATPase"/>
    <property type="match status" value="1"/>
</dbReference>
<dbReference type="PROSITE" id="PS50113">
    <property type="entry name" value="PAC"/>
    <property type="match status" value="1"/>
</dbReference>
<keyword evidence="14" id="KW-1185">Reference proteome</keyword>
<gene>
    <name evidence="13" type="ORF">Mucpa_3613</name>
</gene>
<evidence type="ECO:0000256" key="5">
    <source>
        <dbReference type="ARBA" id="ARBA00022741"/>
    </source>
</evidence>
<feature type="domain" description="PAC" evidence="12">
    <location>
        <begin position="91"/>
        <end position="141"/>
    </location>
</feature>
<dbReference type="PANTHER" id="PTHR43047">
    <property type="entry name" value="TWO-COMPONENT HISTIDINE PROTEIN KINASE"/>
    <property type="match status" value="1"/>
</dbReference>
<dbReference type="Pfam" id="PF00512">
    <property type="entry name" value="HisKA"/>
    <property type="match status" value="1"/>
</dbReference>
<dbReference type="SMART" id="SM00388">
    <property type="entry name" value="HisKA"/>
    <property type="match status" value="1"/>
</dbReference>
<dbReference type="SUPFAM" id="SSF55785">
    <property type="entry name" value="PYP-like sensor domain (PAS domain)"/>
    <property type="match status" value="1"/>
</dbReference>
<dbReference type="InterPro" id="IPR036097">
    <property type="entry name" value="HisK_dim/P_sf"/>
</dbReference>
<dbReference type="GO" id="GO:0009927">
    <property type="term" value="F:histidine phosphotransfer kinase activity"/>
    <property type="evidence" value="ECO:0007669"/>
    <property type="project" value="TreeGrafter"/>
</dbReference>
<evidence type="ECO:0000256" key="2">
    <source>
        <dbReference type="ARBA" id="ARBA00012438"/>
    </source>
</evidence>
<dbReference type="Pfam" id="PF02518">
    <property type="entry name" value="HATPase_c"/>
    <property type="match status" value="1"/>
</dbReference>